<keyword evidence="1" id="KW-0472">Membrane</keyword>
<keyword evidence="1" id="KW-0812">Transmembrane</keyword>
<proteinExistence type="predicted"/>
<feature type="transmembrane region" description="Helical" evidence="1">
    <location>
        <begin position="6"/>
        <end position="34"/>
    </location>
</feature>
<keyword evidence="3" id="KW-1185">Reference proteome</keyword>
<comment type="caution">
    <text evidence="2">The sequence shown here is derived from an EMBL/GenBank/DDBJ whole genome shotgun (WGS) entry which is preliminary data.</text>
</comment>
<evidence type="ECO:0000313" key="3">
    <source>
        <dbReference type="Proteomes" id="UP000070520"/>
    </source>
</evidence>
<gene>
    <name evidence="2" type="ORF">AKJ42_00110</name>
</gene>
<keyword evidence="1" id="KW-1133">Transmembrane helix</keyword>
<name>A0A133V2E1_9EURY</name>
<evidence type="ECO:0000256" key="1">
    <source>
        <dbReference type="SAM" id="Phobius"/>
    </source>
</evidence>
<protein>
    <submittedName>
        <fullName evidence="2">Uncharacterized protein</fullName>
    </submittedName>
</protein>
<accession>A0A133V2E1</accession>
<evidence type="ECO:0000313" key="2">
    <source>
        <dbReference type="EMBL" id="KXB00614.1"/>
    </source>
</evidence>
<dbReference type="Proteomes" id="UP000070520">
    <property type="component" value="Unassembled WGS sequence"/>
</dbReference>
<feature type="transmembrane region" description="Helical" evidence="1">
    <location>
        <begin position="46"/>
        <end position="69"/>
    </location>
</feature>
<sequence>MDWANILIIIGKIIAAIILAIIIGGSGLFGYIAWKAEARKWAGGMFGILVACVFLFYWLIAATFGLPFII</sequence>
<dbReference type="AlphaFoldDB" id="A0A133V2E1"/>
<organism evidence="2 3">
    <name type="scientific">candidate division MSBL1 archaeon SCGC-AAA261C02</name>
    <dbReference type="NCBI Taxonomy" id="1698272"/>
    <lineage>
        <taxon>Archaea</taxon>
        <taxon>Methanobacteriati</taxon>
        <taxon>Methanobacteriota</taxon>
        <taxon>candidate division MSBL1</taxon>
    </lineage>
</organism>
<reference evidence="2 3" key="1">
    <citation type="journal article" date="2016" name="Sci. Rep.">
        <title>Metabolic traits of an uncultured archaeal lineage -MSBL1- from brine pools of the Red Sea.</title>
        <authorList>
            <person name="Mwirichia R."/>
            <person name="Alam I."/>
            <person name="Rashid M."/>
            <person name="Vinu M."/>
            <person name="Ba-Alawi W."/>
            <person name="Anthony Kamau A."/>
            <person name="Kamanda Ngugi D."/>
            <person name="Goker M."/>
            <person name="Klenk H.P."/>
            <person name="Bajic V."/>
            <person name="Stingl U."/>
        </authorList>
    </citation>
    <scope>NUCLEOTIDE SEQUENCE [LARGE SCALE GENOMIC DNA]</scope>
    <source>
        <strain evidence="2">SCGC-AAA261C02</strain>
    </source>
</reference>
<dbReference type="EMBL" id="LHXW01000001">
    <property type="protein sequence ID" value="KXB00614.1"/>
    <property type="molecule type" value="Genomic_DNA"/>
</dbReference>